<evidence type="ECO:0000313" key="2">
    <source>
        <dbReference type="Proteomes" id="UP001430306"/>
    </source>
</evidence>
<evidence type="ECO:0000313" key="1">
    <source>
        <dbReference type="EMBL" id="MCC9644007.1"/>
    </source>
</evidence>
<protein>
    <submittedName>
        <fullName evidence="1">Uncharacterized protein</fullName>
    </submittedName>
</protein>
<dbReference type="RefSeq" id="WP_230254849.1">
    <property type="nucleotide sequence ID" value="NZ_JAJKFV010000029.1"/>
</dbReference>
<sequence length="156" mass="17575">MPATFEGFGLKLLYPDNWKLVERAEDEGDQGTTFDLPGGGFVSLETLPITREDELVLSEIDQMLRDQYEDLERESVTLPGADDDEKAIDLRFYYLDLVVMSRVVLLDAPPPTREQMPIAGRILAQLQAELSDFEAAEPVFNAILQQIRTAELPSEE</sequence>
<comment type="caution">
    <text evidence="1">The sequence shown here is derived from an EMBL/GenBank/DDBJ whole genome shotgun (WGS) entry which is preliminary data.</text>
</comment>
<dbReference type="EMBL" id="JAJKFW010000025">
    <property type="protein sequence ID" value="MCC9644007.1"/>
    <property type="molecule type" value="Genomic_DNA"/>
</dbReference>
<organism evidence="1 2">
    <name type="scientific">Rhodopirellula halodulae</name>
    <dbReference type="NCBI Taxonomy" id="2894198"/>
    <lineage>
        <taxon>Bacteria</taxon>
        <taxon>Pseudomonadati</taxon>
        <taxon>Planctomycetota</taxon>
        <taxon>Planctomycetia</taxon>
        <taxon>Pirellulales</taxon>
        <taxon>Pirellulaceae</taxon>
        <taxon>Rhodopirellula</taxon>
    </lineage>
</organism>
<name>A0ABS8NKC0_9BACT</name>
<proteinExistence type="predicted"/>
<keyword evidence="2" id="KW-1185">Reference proteome</keyword>
<accession>A0ABS8NKC0</accession>
<reference evidence="1" key="1">
    <citation type="submission" date="2021-11" db="EMBL/GenBank/DDBJ databases">
        <title>Genome sequence.</title>
        <authorList>
            <person name="Sun Q."/>
        </authorList>
    </citation>
    <scope>NUCLEOTIDE SEQUENCE</scope>
    <source>
        <strain evidence="1">JC740</strain>
    </source>
</reference>
<dbReference type="Proteomes" id="UP001430306">
    <property type="component" value="Unassembled WGS sequence"/>
</dbReference>
<gene>
    <name evidence="1" type="ORF">LOC71_17120</name>
</gene>